<reference evidence="3" key="1">
    <citation type="journal article" date="2020" name="Stud. Mycol.">
        <title>101 Dothideomycetes genomes: a test case for predicting lifestyles and emergence of pathogens.</title>
        <authorList>
            <person name="Haridas S."/>
            <person name="Albert R."/>
            <person name="Binder M."/>
            <person name="Bloem J."/>
            <person name="Labutti K."/>
            <person name="Salamov A."/>
            <person name="Andreopoulos B."/>
            <person name="Baker S."/>
            <person name="Barry K."/>
            <person name="Bills G."/>
            <person name="Bluhm B."/>
            <person name="Cannon C."/>
            <person name="Castanera R."/>
            <person name="Culley D."/>
            <person name="Daum C."/>
            <person name="Ezra D."/>
            <person name="Gonzalez J."/>
            <person name="Henrissat B."/>
            <person name="Kuo A."/>
            <person name="Liang C."/>
            <person name="Lipzen A."/>
            <person name="Lutzoni F."/>
            <person name="Magnuson J."/>
            <person name="Mondo S."/>
            <person name="Nolan M."/>
            <person name="Ohm R."/>
            <person name="Pangilinan J."/>
            <person name="Park H.-J."/>
            <person name="Ramirez L."/>
            <person name="Alfaro M."/>
            <person name="Sun H."/>
            <person name="Tritt A."/>
            <person name="Yoshinaga Y."/>
            <person name="Zwiers L.-H."/>
            <person name="Turgeon B."/>
            <person name="Goodwin S."/>
            <person name="Spatafora J."/>
            <person name="Crous P."/>
            <person name="Grigoriev I."/>
        </authorList>
    </citation>
    <scope>NUCLEOTIDE SEQUENCE</scope>
    <source>
        <strain evidence="3">CBS 107.79</strain>
    </source>
</reference>
<feature type="region of interest" description="Disordered" evidence="2">
    <location>
        <begin position="38"/>
        <end position="59"/>
    </location>
</feature>
<accession>A0A6A5VQK4</accession>
<dbReference type="EMBL" id="ML976657">
    <property type="protein sequence ID" value="KAF1979614.1"/>
    <property type="molecule type" value="Genomic_DNA"/>
</dbReference>
<dbReference type="AlphaFoldDB" id="A0A6A5VQK4"/>
<sequence>MLEERRHMRLAAKELRIQQQQKKAAERKEAQIVRAAEKQLRQDKQLSKTRAVRSKKVPAPPLDVVEEPEVVDVDVASIVDEVPASGPATRTRNIRLPYYY</sequence>
<protein>
    <submittedName>
        <fullName evidence="3">Uncharacterized protein</fullName>
    </submittedName>
</protein>
<evidence type="ECO:0000313" key="3">
    <source>
        <dbReference type="EMBL" id="KAF1979614.1"/>
    </source>
</evidence>
<proteinExistence type="predicted"/>
<organism evidence="3 4">
    <name type="scientific">Bimuria novae-zelandiae CBS 107.79</name>
    <dbReference type="NCBI Taxonomy" id="1447943"/>
    <lineage>
        <taxon>Eukaryota</taxon>
        <taxon>Fungi</taxon>
        <taxon>Dikarya</taxon>
        <taxon>Ascomycota</taxon>
        <taxon>Pezizomycotina</taxon>
        <taxon>Dothideomycetes</taxon>
        <taxon>Pleosporomycetidae</taxon>
        <taxon>Pleosporales</taxon>
        <taxon>Massarineae</taxon>
        <taxon>Didymosphaeriaceae</taxon>
        <taxon>Bimuria</taxon>
    </lineage>
</organism>
<keyword evidence="4" id="KW-1185">Reference proteome</keyword>
<feature type="coiled-coil region" evidence="1">
    <location>
        <begin position="8"/>
        <end position="38"/>
    </location>
</feature>
<evidence type="ECO:0000256" key="2">
    <source>
        <dbReference type="SAM" id="MobiDB-lite"/>
    </source>
</evidence>
<gene>
    <name evidence="3" type="ORF">BU23DRAFT_563020</name>
</gene>
<name>A0A6A5VQK4_9PLEO</name>
<evidence type="ECO:0000313" key="4">
    <source>
        <dbReference type="Proteomes" id="UP000800036"/>
    </source>
</evidence>
<dbReference type="Proteomes" id="UP000800036">
    <property type="component" value="Unassembled WGS sequence"/>
</dbReference>
<keyword evidence="1" id="KW-0175">Coiled coil</keyword>
<evidence type="ECO:0000256" key="1">
    <source>
        <dbReference type="SAM" id="Coils"/>
    </source>
</evidence>